<dbReference type="RefSeq" id="XP_026606412.1">
    <property type="nucleotide sequence ID" value="XM_026745546.1"/>
</dbReference>
<proteinExistence type="predicted"/>
<evidence type="ECO:0000256" key="1">
    <source>
        <dbReference type="SAM" id="MobiDB-lite"/>
    </source>
</evidence>
<sequence length="72" mass="8255">MTKRDSSVQNNWTGPHCGPRHNGPVLNEERLTKPRSMEKKYAHENYPPQEKLKVEEELRGGTRMPGGIGNRE</sequence>
<dbReference type="EMBL" id="PVWQ01000003">
    <property type="protein sequence ID" value="RDW86888.1"/>
    <property type="molecule type" value="Genomic_DNA"/>
</dbReference>
<comment type="caution">
    <text evidence="2">The sequence shown here is derived from an EMBL/GenBank/DDBJ whole genome shotgun (WGS) entry which is preliminary data.</text>
</comment>
<feature type="compositionally biased region" description="Gly residues" evidence="1">
    <location>
        <begin position="63"/>
        <end position="72"/>
    </location>
</feature>
<feature type="compositionally biased region" description="Basic and acidic residues" evidence="1">
    <location>
        <begin position="27"/>
        <end position="43"/>
    </location>
</feature>
<dbReference type="Proteomes" id="UP000256690">
    <property type="component" value="Unassembled WGS sequence"/>
</dbReference>
<evidence type="ECO:0000313" key="3">
    <source>
        <dbReference type="Proteomes" id="UP000256690"/>
    </source>
</evidence>
<organism evidence="2 3">
    <name type="scientific">Aspergillus mulundensis</name>
    <dbReference type="NCBI Taxonomy" id="1810919"/>
    <lineage>
        <taxon>Eukaryota</taxon>
        <taxon>Fungi</taxon>
        <taxon>Dikarya</taxon>
        <taxon>Ascomycota</taxon>
        <taxon>Pezizomycotina</taxon>
        <taxon>Eurotiomycetes</taxon>
        <taxon>Eurotiomycetidae</taxon>
        <taxon>Eurotiales</taxon>
        <taxon>Aspergillaceae</taxon>
        <taxon>Aspergillus</taxon>
        <taxon>Aspergillus subgen. Nidulantes</taxon>
    </lineage>
</organism>
<protein>
    <submittedName>
        <fullName evidence="2">Uncharacterized protein</fullName>
    </submittedName>
</protein>
<gene>
    <name evidence="2" type="ORF">DSM5745_03530</name>
</gene>
<name>A0A3D8SM58_9EURO</name>
<dbReference type="AlphaFoldDB" id="A0A3D8SM58"/>
<accession>A0A3D8SM58</accession>
<keyword evidence="3" id="KW-1185">Reference proteome</keyword>
<reference evidence="2 3" key="1">
    <citation type="journal article" date="2018" name="IMA Fungus">
        <title>IMA Genome-F 9: Draft genome sequence of Annulohypoxylon stygium, Aspergillus mulundensis, Berkeleyomyces basicola (syn. Thielaviopsis basicola), Ceratocystis smalleyi, two Cercospora beticola strains, Coleophoma cylindrospora, Fusarium fracticaudum, Phialophora cf. hyalina, and Morchella septimelata.</title>
        <authorList>
            <person name="Wingfield B.D."/>
            <person name="Bills G.F."/>
            <person name="Dong Y."/>
            <person name="Huang W."/>
            <person name="Nel W.J."/>
            <person name="Swalarsk-Parry B.S."/>
            <person name="Vaghefi N."/>
            <person name="Wilken P.M."/>
            <person name="An Z."/>
            <person name="de Beer Z.W."/>
            <person name="De Vos L."/>
            <person name="Chen L."/>
            <person name="Duong T.A."/>
            <person name="Gao Y."/>
            <person name="Hammerbacher A."/>
            <person name="Kikkert J.R."/>
            <person name="Li Y."/>
            <person name="Li H."/>
            <person name="Li K."/>
            <person name="Li Q."/>
            <person name="Liu X."/>
            <person name="Ma X."/>
            <person name="Naidoo K."/>
            <person name="Pethybridge S.J."/>
            <person name="Sun J."/>
            <person name="Steenkamp E.T."/>
            <person name="van der Nest M.A."/>
            <person name="van Wyk S."/>
            <person name="Wingfield M.J."/>
            <person name="Xiong C."/>
            <person name="Yue Q."/>
            <person name="Zhang X."/>
        </authorList>
    </citation>
    <scope>NUCLEOTIDE SEQUENCE [LARGE SCALE GENOMIC DNA]</scope>
    <source>
        <strain evidence="2 3">DSM 5745</strain>
    </source>
</reference>
<feature type="compositionally biased region" description="Basic and acidic residues" evidence="1">
    <location>
        <begin position="50"/>
        <end position="60"/>
    </location>
</feature>
<evidence type="ECO:0000313" key="2">
    <source>
        <dbReference type="EMBL" id="RDW86888.1"/>
    </source>
</evidence>
<feature type="region of interest" description="Disordered" evidence="1">
    <location>
        <begin position="1"/>
        <end position="72"/>
    </location>
</feature>
<dbReference type="GeneID" id="38113900"/>